<gene>
    <name evidence="14" type="ORF">N7537_008249</name>
</gene>
<dbReference type="CDD" id="cd00622">
    <property type="entry name" value="PLPDE_III_ODC"/>
    <property type="match status" value="1"/>
</dbReference>
<dbReference type="FunFam" id="3.20.20.10:FF:000005">
    <property type="entry name" value="Ornithine decarboxylase"/>
    <property type="match status" value="1"/>
</dbReference>
<evidence type="ECO:0000256" key="5">
    <source>
        <dbReference type="ARBA" id="ARBA00023239"/>
    </source>
</evidence>
<evidence type="ECO:0000259" key="13">
    <source>
        <dbReference type="Pfam" id="PF02784"/>
    </source>
</evidence>
<feature type="domain" description="Orn/DAP/Arg decarboxylase 2 C-terminal" evidence="12">
    <location>
        <begin position="272"/>
        <end position="376"/>
    </location>
</feature>
<evidence type="ECO:0000256" key="4">
    <source>
        <dbReference type="ARBA" id="ARBA00022898"/>
    </source>
</evidence>
<proteinExistence type="inferred from homology"/>
<dbReference type="Gene3D" id="2.40.37.10">
    <property type="entry name" value="Lyase, Ornithine Decarboxylase, Chain A, domain 1"/>
    <property type="match status" value="1"/>
</dbReference>
<reference evidence="14" key="2">
    <citation type="submission" date="2023-01" db="EMBL/GenBank/DDBJ databases">
        <authorList>
            <person name="Petersen C."/>
        </authorList>
    </citation>
    <scope>NUCLEOTIDE SEQUENCE</scope>
    <source>
        <strain evidence="14">IBT 12815</strain>
    </source>
</reference>
<dbReference type="InterPro" id="IPR022644">
    <property type="entry name" value="De-COase2_N"/>
</dbReference>
<dbReference type="InterPro" id="IPR009006">
    <property type="entry name" value="Ala_racemase/Decarboxylase_C"/>
</dbReference>
<dbReference type="PRINTS" id="PR01179">
    <property type="entry name" value="ODADCRBXLASE"/>
</dbReference>
<dbReference type="EC" id="4.1.1.17" evidence="7"/>
<dbReference type="InterPro" id="IPR022653">
    <property type="entry name" value="De-COase2_pyr-phos_BS"/>
</dbReference>
<dbReference type="GeneID" id="81589546"/>
<comment type="subunit">
    <text evidence="8">Homodimer. Only the dimer is catalytically active, as the active sites are constructed of residues from both monomers.</text>
</comment>
<dbReference type="Gene3D" id="3.20.20.10">
    <property type="entry name" value="Alanine racemase"/>
    <property type="match status" value="1"/>
</dbReference>
<comment type="catalytic activity">
    <reaction evidence="9">
        <text>L-ornithine + H(+) = putrescine + CO2</text>
        <dbReference type="Rhea" id="RHEA:22964"/>
        <dbReference type="ChEBI" id="CHEBI:15378"/>
        <dbReference type="ChEBI" id="CHEBI:16526"/>
        <dbReference type="ChEBI" id="CHEBI:46911"/>
        <dbReference type="ChEBI" id="CHEBI:326268"/>
        <dbReference type="EC" id="4.1.1.17"/>
    </reaction>
</comment>
<keyword evidence="4 10" id="KW-0663">Pyridoxal phosphate</keyword>
<dbReference type="SUPFAM" id="SSF51419">
    <property type="entry name" value="PLP-binding barrel"/>
    <property type="match status" value="1"/>
</dbReference>
<dbReference type="GO" id="GO:0005737">
    <property type="term" value="C:cytoplasm"/>
    <property type="evidence" value="ECO:0007669"/>
    <property type="project" value="TreeGrafter"/>
</dbReference>
<protein>
    <recommendedName>
        <fullName evidence="7">ornithine decarboxylase</fullName>
        <ecNumber evidence="7">4.1.1.17</ecNumber>
    </recommendedName>
</protein>
<evidence type="ECO:0000256" key="9">
    <source>
        <dbReference type="ARBA" id="ARBA00049127"/>
    </source>
</evidence>
<comment type="cofactor">
    <cofactor evidence="1 10">
        <name>pyridoxal 5'-phosphate</name>
        <dbReference type="ChEBI" id="CHEBI:597326"/>
    </cofactor>
</comment>
<keyword evidence="3" id="KW-0210">Decarboxylase</keyword>
<feature type="modified residue" description="N6-(pyridoxal phosphate)lysine" evidence="10">
    <location>
        <position position="66"/>
    </location>
</feature>
<evidence type="ECO:0000313" key="15">
    <source>
        <dbReference type="Proteomes" id="UP001213799"/>
    </source>
</evidence>
<dbReference type="Pfam" id="PF00278">
    <property type="entry name" value="Orn_DAP_Arg_deC"/>
    <property type="match status" value="1"/>
</dbReference>
<dbReference type="GO" id="GO:0004586">
    <property type="term" value="F:ornithine decarboxylase activity"/>
    <property type="evidence" value="ECO:0007669"/>
    <property type="project" value="UniProtKB-EC"/>
</dbReference>
<comment type="similarity">
    <text evidence="2 11">Belongs to the Orn/Lys/Arg decarboxylase class-II family.</text>
</comment>
<dbReference type="InterPro" id="IPR022657">
    <property type="entry name" value="De-COase2_CS"/>
</dbReference>
<evidence type="ECO:0000256" key="7">
    <source>
        <dbReference type="ARBA" id="ARBA00034138"/>
    </source>
</evidence>
<dbReference type="PROSITE" id="PS00879">
    <property type="entry name" value="ODR_DC_2_2"/>
    <property type="match status" value="1"/>
</dbReference>
<keyword evidence="15" id="KW-1185">Reference proteome</keyword>
<accession>A0AAD6E0F8</accession>
<feature type="domain" description="Orn/DAP/Arg decarboxylase 2 N-terminal" evidence="13">
    <location>
        <begin position="44"/>
        <end position="270"/>
    </location>
</feature>
<keyword evidence="5" id="KW-0456">Lyase</keyword>
<dbReference type="PRINTS" id="PR01182">
    <property type="entry name" value="ORNDCRBXLASE"/>
</dbReference>
<dbReference type="PANTHER" id="PTHR11482">
    <property type="entry name" value="ARGININE/DIAMINOPIMELATE/ORNITHINE DECARBOXYLASE"/>
    <property type="match status" value="1"/>
</dbReference>
<evidence type="ECO:0000256" key="6">
    <source>
        <dbReference type="ARBA" id="ARBA00034115"/>
    </source>
</evidence>
<dbReference type="Proteomes" id="UP001213799">
    <property type="component" value="Unassembled WGS sequence"/>
</dbReference>
<evidence type="ECO:0000256" key="2">
    <source>
        <dbReference type="ARBA" id="ARBA00008872"/>
    </source>
</evidence>
<dbReference type="InterPro" id="IPR000183">
    <property type="entry name" value="Orn/DAP/Arg_de-COase"/>
</dbReference>
<reference evidence="14" key="1">
    <citation type="journal article" date="2023" name="IMA Fungus">
        <title>Comparative genomic study of the Penicillium genus elucidates a diverse pangenome and 15 lateral gene transfer events.</title>
        <authorList>
            <person name="Petersen C."/>
            <person name="Sorensen T."/>
            <person name="Nielsen M.R."/>
            <person name="Sondergaard T.E."/>
            <person name="Sorensen J.L."/>
            <person name="Fitzpatrick D.A."/>
            <person name="Frisvad J.C."/>
            <person name="Nielsen K.L."/>
        </authorList>
    </citation>
    <scope>NUCLEOTIDE SEQUENCE</scope>
    <source>
        <strain evidence="14">IBT 12815</strain>
    </source>
</reference>
<evidence type="ECO:0000256" key="10">
    <source>
        <dbReference type="PIRSR" id="PIRSR600183-50"/>
    </source>
</evidence>
<evidence type="ECO:0000256" key="11">
    <source>
        <dbReference type="RuleBase" id="RU003737"/>
    </source>
</evidence>
<dbReference type="AlphaFoldDB" id="A0AAD6E0F8"/>
<evidence type="ECO:0000259" key="12">
    <source>
        <dbReference type="Pfam" id="PF00278"/>
    </source>
</evidence>
<dbReference type="PANTHER" id="PTHR11482:SF6">
    <property type="entry name" value="ORNITHINE DECARBOXYLASE 1-RELATED"/>
    <property type="match status" value="1"/>
</dbReference>
<dbReference type="InterPro" id="IPR002433">
    <property type="entry name" value="Orn_de-COase"/>
</dbReference>
<dbReference type="EMBL" id="JAQJAE010000004">
    <property type="protein sequence ID" value="KAJ5598165.1"/>
    <property type="molecule type" value="Genomic_DNA"/>
</dbReference>
<dbReference type="InterPro" id="IPR029066">
    <property type="entry name" value="PLP-binding_barrel"/>
</dbReference>
<evidence type="ECO:0000256" key="8">
    <source>
        <dbReference type="ARBA" id="ARBA00046672"/>
    </source>
</evidence>
<dbReference type="GO" id="GO:0033387">
    <property type="term" value="P:putrescine biosynthetic process from arginine, via ornithine"/>
    <property type="evidence" value="ECO:0007669"/>
    <property type="project" value="TreeGrafter"/>
</dbReference>
<evidence type="ECO:0000313" key="14">
    <source>
        <dbReference type="EMBL" id="KAJ5598165.1"/>
    </source>
</evidence>
<comment type="pathway">
    <text evidence="6">Amine and polyamine biosynthesis; putrescine biosynthesis via L-ornithine pathway; putrescine from L-ornithine: step 1/1.</text>
</comment>
<dbReference type="RefSeq" id="XP_056751380.1">
    <property type="nucleotide sequence ID" value="XM_056899304.1"/>
</dbReference>
<evidence type="ECO:0000256" key="1">
    <source>
        <dbReference type="ARBA" id="ARBA00001933"/>
    </source>
</evidence>
<dbReference type="PROSITE" id="PS00878">
    <property type="entry name" value="ODR_DC_2_1"/>
    <property type="match status" value="1"/>
</dbReference>
<organism evidence="14 15">
    <name type="scientific">Penicillium hordei</name>
    <dbReference type="NCBI Taxonomy" id="40994"/>
    <lineage>
        <taxon>Eukaryota</taxon>
        <taxon>Fungi</taxon>
        <taxon>Dikarya</taxon>
        <taxon>Ascomycota</taxon>
        <taxon>Pezizomycotina</taxon>
        <taxon>Eurotiomycetes</taxon>
        <taxon>Eurotiomycetidae</taxon>
        <taxon>Eurotiales</taxon>
        <taxon>Aspergillaceae</taxon>
        <taxon>Penicillium</taxon>
    </lineage>
</organism>
<dbReference type="InterPro" id="IPR022643">
    <property type="entry name" value="De-COase2_C"/>
</dbReference>
<dbReference type="SUPFAM" id="SSF50621">
    <property type="entry name" value="Alanine racemase C-terminal domain-like"/>
    <property type="match status" value="1"/>
</dbReference>
<feature type="active site" description="Proton donor" evidence="10">
    <location>
        <position position="348"/>
    </location>
</feature>
<sequence length="429" mass="47727">MGSLGSSIDEQVIDDQIQARLQLFSESPCGRENDIPFFVANTTKVVQQHQRWTHALPHIHPFYAVKCNPDKRLLQLLADMGVNFDCASLAEIEQVLEMGVDPSRIIFAHPCKAPSALDIAARRGVRRTTFDNADELDKIQRISPGMELLLRIYVQDHGAKVALGTKFGAPMEVTQALLEKARRAGLKIIGVSFHIGSGASDPNAFVTAVQDAKRVFEDGKALGFNMHMLDIGGGFEDSNFETMAYPLRKAIIREFPSSVTLIAEPGRFYASGFYTMVCQVIARRTQAGTMNSTLPDMLYLNDGLYGCFSMGWSENGIFVPTLVVPRGKSSTVSREWTPHRYSIWGPTCDSIDCISKEVVMDQEVKVGDWLKFQDMGGKPFHSPPDFWRSDCLLDGEIIFELILHLIAYTISASSRFNGFPNTYAIILLE</sequence>
<evidence type="ECO:0000256" key="3">
    <source>
        <dbReference type="ARBA" id="ARBA00022793"/>
    </source>
</evidence>
<name>A0AAD6E0F8_9EURO</name>
<comment type="caution">
    <text evidence="14">The sequence shown here is derived from an EMBL/GenBank/DDBJ whole genome shotgun (WGS) entry which is preliminary data.</text>
</comment>
<dbReference type="Pfam" id="PF02784">
    <property type="entry name" value="Orn_Arg_deC_N"/>
    <property type="match status" value="1"/>
</dbReference>